<dbReference type="InterPro" id="IPR015001">
    <property type="entry name" value="DUF1850"/>
</dbReference>
<dbReference type="Proteomes" id="UP000006852">
    <property type="component" value="Chromosome"/>
</dbReference>
<evidence type="ECO:0008006" key="3">
    <source>
        <dbReference type="Google" id="ProtNLM"/>
    </source>
</evidence>
<name>F2NUV9_TRES6</name>
<dbReference type="KEGG" id="tsu:Tresu_1020"/>
<proteinExistence type="predicted"/>
<sequence>MSKRLFTVLILLLLAGGIFLFPALPVLSVSNRKNMSQRFYFMNGFKDGFSISYTHSVNKGRVKDFYKEKGRKLVCGKTVFVSYGAGIPEPQEMPGAVFNSTDEGYEISNINRTVENLVMAVGIVANHAISIQDKNGKYTDYFLADFFEPQTSIVFQIKNVSIADYIFHHIK</sequence>
<dbReference type="Pfam" id="PF08905">
    <property type="entry name" value="DUF1850"/>
    <property type="match status" value="1"/>
</dbReference>
<dbReference type="AlphaFoldDB" id="F2NUV9"/>
<gene>
    <name evidence="1" type="ordered locus">Tresu_1020</name>
</gene>
<reference evidence="2" key="2">
    <citation type="submission" date="2011-04" db="EMBL/GenBank/DDBJ databases">
        <title>The complete genome of chromosome of Treponema succinifaciens DSM 2489.</title>
        <authorList>
            <person name="Lucas S."/>
            <person name="Copeland A."/>
            <person name="Lapidus A."/>
            <person name="Bruce D."/>
            <person name="Goodwin L."/>
            <person name="Pitluck S."/>
            <person name="Peters L."/>
            <person name="Kyrpides N."/>
            <person name="Mavromatis K."/>
            <person name="Ivanova N."/>
            <person name="Ovchinnikova G."/>
            <person name="Teshima H."/>
            <person name="Detter J.C."/>
            <person name="Tapia R."/>
            <person name="Han C."/>
            <person name="Land M."/>
            <person name="Hauser L."/>
            <person name="Markowitz V."/>
            <person name="Cheng J.-F."/>
            <person name="Hugenholtz P."/>
            <person name="Woyke T."/>
            <person name="Wu D."/>
            <person name="Gronow S."/>
            <person name="Wellnitz S."/>
            <person name="Brambilla E."/>
            <person name="Klenk H.-P."/>
            <person name="Eisen J.A."/>
        </authorList>
    </citation>
    <scope>NUCLEOTIDE SEQUENCE [LARGE SCALE GENOMIC DNA]</scope>
    <source>
        <strain evidence="2">ATCC 33096 / DSM 2489 / 6091</strain>
    </source>
</reference>
<reference evidence="1 2" key="1">
    <citation type="journal article" date="2011" name="Stand. Genomic Sci.">
        <title>Complete genome sequence of Treponema succinifaciens type strain (6091).</title>
        <authorList>
            <person name="Han C."/>
            <person name="Gronow S."/>
            <person name="Teshima H."/>
            <person name="Lapidus A."/>
            <person name="Nolan M."/>
            <person name="Lucas S."/>
            <person name="Hammon N."/>
            <person name="Deshpande S."/>
            <person name="Cheng J.F."/>
            <person name="Zeytun A."/>
            <person name="Tapia R."/>
            <person name="Goodwin L."/>
            <person name="Pitluck S."/>
            <person name="Liolios K."/>
            <person name="Pagani I."/>
            <person name="Ivanova N."/>
            <person name="Mavromatis K."/>
            <person name="Mikhailova N."/>
            <person name="Huntemann M."/>
            <person name="Pati A."/>
            <person name="Chen A."/>
            <person name="Palaniappan K."/>
            <person name="Land M."/>
            <person name="Hauser L."/>
            <person name="Brambilla E.M."/>
            <person name="Rohde M."/>
            <person name="Goker M."/>
            <person name="Woyke T."/>
            <person name="Bristow J."/>
            <person name="Eisen J.A."/>
            <person name="Markowitz V."/>
            <person name="Hugenholtz P."/>
            <person name="Kyrpides N.C."/>
            <person name="Klenk H.P."/>
            <person name="Detter J.C."/>
        </authorList>
    </citation>
    <scope>NUCLEOTIDE SEQUENCE [LARGE SCALE GENOMIC DNA]</scope>
    <source>
        <strain evidence="2">ATCC 33096 / DSM 2489 / 6091</strain>
    </source>
</reference>
<dbReference type="GeneID" id="302998179"/>
<evidence type="ECO:0000313" key="1">
    <source>
        <dbReference type="EMBL" id="AEB13940.1"/>
    </source>
</evidence>
<keyword evidence="2" id="KW-1185">Reference proteome</keyword>
<dbReference type="eggNOG" id="COG4729">
    <property type="taxonomic scope" value="Bacteria"/>
</dbReference>
<dbReference type="HOGENOM" id="CLU_128692_0_0_12"/>
<organism evidence="1 2">
    <name type="scientific">Treponema succinifaciens (strain ATCC 33096 / DSM 2489 / 6091)</name>
    <dbReference type="NCBI Taxonomy" id="869209"/>
    <lineage>
        <taxon>Bacteria</taxon>
        <taxon>Pseudomonadati</taxon>
        <taxon>Spirochaetota</taxon>
        <taxon>Spirochaetia</taxon>
        <taxon>Spirochaetales</taxon>
        <taxon>Treponemataceae</taxon>
        <taxon>Treponema</taxon>
    </lineage>
</organism>
<accession>F2NUV9</accession>
<protein>
    <recommendedName>
        <fullName evidence="3">DUF1850 domain-containing protein</fullName>
    </recommendedName>
</protein>
<dbReference type="RefSeq" id="WP_013701232.1">
    <property type="nucleotide sequence ID" value="NC_015385.1"/>
</dbReference>
<evidence type="ECO:0000313" key="2">
    <source>
        <dbReference type="Proteomes" id="UP000006852"/>
    </source>
</evidence>
<dbReference type="STRING" id="869209.Tresu_1020"/>
<dbReference type="EMBL" id="CP002631">
    <property type="protein sequence ID" value="AEB13940.1"/>
    <property type="molecule type" value="Genomic_DNA"/>
</dbReference>